<evidence type="ECO:0000256" key="1">
    <source>
        <dbReference type="SAM" id="Phobius"/>
    </source>
</evidence>
<keyword evidence="1" id="KW-0812">Transmembrane</keyword>
<name>A0ABW3Z449_9HYPH</name>
<gene>
    <name evidence="2" type="ORF">ACFQ4O_01705</name>
</gene>
<keyword evidence="1" id="KW-0472">Membrane</keyword>
<sequence>MPHQMPQLTRTPAVDWIKIAPYVTLLLSVVSGVLGVGMWRMIDQISDTAKLAATNAAAIERIDRDRASRIATTNSAIEQLERRTGPLDAMMKDIGRLESSRDQLDARLTQGRDERLADTARLVEAMGSLRTEVALLRQEQSQLRQAVEARDREDRPMVPRRSDLVLPVWRGPG</sequence>
<evidence type="ECO:0000313" key="3">
    <source>
        <dbReference type="Proteomes" id="UP001597171"/>
    </source>
</evidence>
<proteinExistence type="predicted"/>
<protein>
    <recommendedName>
        <fullName evidence="4">Chromosome partition protein Smc</fullName>
    </recommendedName>
</protein>
<dbReference type="Proteomes" id="UP001597171">
    <property type="component" value="Unassembled WGS sequence"/>
</dbReference>
<keyword evidence="1" id="KW-1133">Transmembrane helix</keyword>
<feature type="transmembrane region" description="Helical" evidence="1">
    <location>
        <begin position="20"/>
        <end position="42"/>
    </location>
</feature>
<dbReference type="EMBL" id="JBHTMX010000005">
    <property type="protein sequence ID" value="MFD1330708.1"/>
    <property type="molecule type" value="Genomic_DNA"/>
</dbReference>
<dbReference type="RefSeq" id="WP_378773890.1">
    <property type="nucleotide sequence ID" value="NZ_JBHTMX010000005.1"/>
</dbReference>
<reference evidence="3" key="1">
    <citation type="journal article" date="2019" name="Int. J. Syst. Evol. Microbiol.">
        <title>The Global Catalogue of Microorganisms (GCM) 10K type strain sequencing project: providing services to taxonomists for standard genome sequencing and annotation.</title>
        <authorList>
            <consortium name="The Broad Institute Genomics Platform"/>
            <consortium name="The Broad Institute Genome Sequencing Center for Infectious Disease"/>
            <person name="Wu L."/>
            <person name="Ma J."/>
        </authorList>
    </citation>
    <scope>NUCLEOTIDE SEQUENCE [LARGE SCALE GENOMIC DNA]</scope>
    <source>
        <strain evidence="3">CCUG 61696</strain>
    </source>
</reference>
<comment type="caution">
    <text evidence="2">The sequence shown here is derived from an EMBL/GenBank/DDBJ whole genome shotgun (WGS) entry which is preliminary data.</text>
</comment>
<accession>A0ABW3Z449</accession>
<keyword evidence="3" id="KW-1185">Reference proteome</keyword>
<evidence type="ECO:0000313" key="2">
    <source>
        <dbReference type="EMBL" id="MFD1330708.1"/>
    </source>
</evidence>
<evidence type="ECO:0008006" key="4">
    <source>
        <dbReference type="Google" id="ProtNLM"/>
    </source>
</evidence>
<organism evidence="2 3">
    <name type="scientific">Methylopila musalis</name>
    <dbReference type="NCBI Taxonomy" id="1134781"/>
    <lineage>
        <taxon>Bacteria</taxon>
        <taxon>Pseudomonadati</taxon>
        <taxon>Pseudomonadota</taxon>
        <taxon>Alphaproteobacteria</taxon>
        <taxon>Hyphomicrobiales</taxon>
        <taxon>Methylopilaceae</taxon>
        <taxon>Methylopila</taxon>
    </lineage>
</organism>